<dbReference type="RefSeq" id="WP_265673972.1">
    <property type="nucleotide sequence ID" value="NZ_JAKRRY010000005.1"/>
</dbReference>
<dbReference type="InterPro" id="IPR000914">
    <property type="entry name" value="SBP_5_dom"/>
</dbReference>
<keyword evidence="1" id="KW-0238">DNA-binding</keyword>
<dbReference type="CDD" id="cd08507">
    <property type="entry name" value="PBP2_SgrR_like"/>
    <property type="match status" value="1"/>
</dbReference>
<evidence type="ECO:0000313" key="5">
    <source>
        <dbReference type="Proteomes" id="UP001155587"/>
    </source>
</evidence>
<dbReference type="PANTHER" id="PTHR30290:SF72">
    <property type="entry name" value="HTH-TYPE TRANSCRIPTIONAL REGULATOR SGRR"/>
    <property type="match status" value="1"/>
</dbReference>
<keyword evidence="5" id="KW-1185">Reference proteome</keyword>
<dbReference type="AlphaFoldDB" id="A0A9X3HW99"/>
<accession>A0A9X3HW99</accession>
<name>A0A9X3HW99_9VIBR</name>
<dbReference type="GO" id="GO:0003677">
    <property type="term" value="F:DNA binding"/>
    <property type="evidence" value="ECO:0007669"/>
    <property type="project" value="UniProtKB-KW"/>
</dbReference>
<dbReference type="InterPro" id="IPR025370">
    <property type="entry name" value="SgrR_HTH_N"/>
</dbReference>
<dbReference type="GO" id="GO:0015833">
    <property type="term" value="P:peptide transport"/>
    <property type="evidence" value="ECO:0007669"/>
    <property type="project" value="TreeGrafter"/>
</dbReference>
<proteinExistence type="predicted"/>
<evidence type="ECO:0000313" key="4">
    <source>
        <dbReference type="EMBL" id="MCW8345562.1"/>
    </source>
</evidence>
<evidence type="ECO:0000256" key="1">
    <source>
        <dbReference type="ARBA" id="ARBA00023125"/>
    </source>
</evidence>
<gene>
    <name evidence="4" type="ORF">MD535_05990</name>
</gene>
<dbReference type="EMBL" id="JAKRRY010000005">
    <property type="protein sequence ID" value="MCW8345562.1"/>
    <property type="molecule type" value="Genomic_DNA"/>
</dbReference>
<organism evidence="4 5">
    <name type="scientific">Vibrio qingdaonensis</name>
    <dbReference type="NCBI Taxonomy" id="2829491"/>
    <lineage>
        <taxon>Bacteria</taxon>
        <taxon>Pseudomonadati</taxon>
        <taxon>Pseudomonadota</taxon>
        <taxon>Gammaproteobacteria</taxon>
        <taxon>Vibrionales</taxon>
        <taxon>Vibrionaceae</taxon>
        <taxon>Vibrio</taxon>
    </lineage>
</organism>
<feature type="domain" description="Solute-binding protein family 5" evidence="2">
    <location>
        <begin position="163"/>
        <end position="308"/>
    </location>
</feature>
<reference evidence="4" key="1">
    <citation type="submission" date="2022-02" db="EMBL/GenBank/DDBJ databases">
        <title>Vibrio sp. nov, a new bacterium isolated from seawater.</title>
        <authorList>
            <person name="Yuan Y."/>
        </authorList>
    </citation>
    <scope>NUCLEOTIDE SEQUENCE</scope>
    <source>
        <strain evidence="4">ZSDZ65</strain>
    </source>
</reference>
<protein>
    <submittedName>
        <fullName evidence="4">SgrR family transcriptional regulator</fullName>
    </submittedName>
</protein>
<evidence type="ECO:0000259" key="3">
    <source>
        <dbReference type="Pfam" id="PF12793"/>
    </source>
</evidence>
<dbReference type="GO" id="GO:1904680">
    <property type="term" value="F:peptide transmembrane transporter activity"/>
    <property type="evidence" value="ECO:0007669"/>
    <property type="project" value="TreeGrafter"/>
</dbReference>
<dbReference type="Gene3D" id="3.40.190.10">
    <property type="entry name" value="Periplasmic binding protein-like II"/>
    <property type="match status" value="1"/>
</dbReference>
<evidence type="ECO:0000259" key="2">
    <source>
        <dbReference type="Pfam" id="PF00496"/>
    </source>
</evidence>
<dbReference type="PANTHER" id="PTHR30290">
    <property type="entry name" value="PERIPLASMIC BINDING COMPONENT OF ABC TRANSPORTER"/>
    <property type="match status" value="1"/>
</dbReference>
<dbReference type="InterPro" id="IPR039424">
    <property type="entry name" value="SBP_5"/>
</dbReference>
<dbReference type="SUPFAM" id="SSF53850">
    <property type="entry name" value="Periplasmic binding protein-like II"/>
    <property type="match status" value="1"/>
</dbReference>
<sequence>MSSPRLRKQFETLFEHFSGQNAETQLDDVTEILFCTRRNARIVLNKLEEAGWIEWHPAAGRGKLSTLNFKQNRNDVSETLARRYLEEGRIGHALNVLDKDANRLSKVIQSYLGVTQTDGKQVIRLPYYRALSMLNPAKPLRRSELHIARQVFSGLTKLDEHDEIKPDLAHHWQQLSDCHWRFYIRPGVRFHNGELLTIEHIISSIESLKTSRLFSHIDHVVSPSPWVLDIHFSQPDFQAAFLFAEISAKVLPPLNMRNDDFDRFPIGTGPYSVTTNNEKRLILSAFDGYFGYRPLLDTVEVWIIDEPHSTLVFPTLADPIAGARSEKHDDIELDPGCTYLLLNRVSGLAKDDTWARYLTKKLTSLAVFKKLPESTVTDLGIIPAHGLKPGWYHQPIHADSIQYENMQGLELTRDIKIAYYSEHPTFPDISRAIEELLKQDGIRTQFIRYGHDSPDAENVDIWIRPMGIATKREEAIAGWLLDYSGIELMSKPEDFLAWSTVVEEWRSQEDYKFPAQEIAKQLVQSYQVIPMFHCWLGISKDHCGSLQNAKCNALGWFDFSQVWVKPDELVYQNYPLTSDSNKRDG</sequence>
<feature type="domain" description="Transcriptional regulator SgrR N-terminal HTH" evidence="3">
    <location>
        <begin position="5"/>
        <end position="117"/>
    </location>
</feature>
<comment type="caution">
    <text evidence="4">The sequence shown here is derived from an EMBL/GenBank/DDBJ whole genome shotgun (WGS) entry which is preliminary data.</text>
</comment>
<dbReference type="Pfam" id="PF00496">
    <property type="entry name" value="SBP_bac_5"/>
    <property type="match status" value="1"/>
</dbReference>
<dbReference type="Proteomes" id="UP001155587">
    <property type="component" value="Unassembled WGS sequence"/>
</dbReference>
<dbReference type="Pfam" id="PF12793">
    <property type="entry name" value="SgrR_N"/>
    <property type="match status" value="1"/>
</dbReference>